<dbReference type="OrthoDB" id="9801785at2"/>
<dbReference type="PANTHER" id="PTHR43000">
    <property type="entry name" value="DTDP-D-GLUCOSE 4,6-DEHYDRATASE-RELATED"/>
    <property type="match status" value="1"/>
</dbReference>
<keyword evidence="4" id="KW-1185">Reference proteome</keyword>
<gene>
    <name evidence="3" type="ORF">CAP_7694</name>
</gene>
<name>A0A017T036_9BACT</name>
<proteinExistence type="inferred from homology"/>
<dbReference type="STRING" id="1192034.CAP_7694"/>
<reference evidence="3 4" key="1">
    <citation type="submission" date="2013-05" db="EMBL/GenBank/DDBJ databases">
        <title>Genome assembly of Chondromyces apiculatus DSM 436.</title>
        <authorList>
            <person name="Sharma G."/>
            <person name="Khatri I."/>
            <person name="Kaur C."/>
            <person name="Mayilraj S."/>
            <person name="Subramanian S."/>
        </authorList>
    </citation>
    <scope>NUCLEOTIDE SEQUENCE [LARGE SCALE GENOMIC DNA]</scope>
    <source>
        <strain evidence="3 4">DSM 436</strain>
    </source>
</reference>
<evidence type="ECO:0000256" key="1">
    <source>
        <dbReference type="ARBA" id="ARBA00007637"/>
    </source>
</evidence>
<feature type="domain" description="NAD-dependent epimerase/dehydratase" evidence="2">
    <location>
        <begin position="8"/>
        <end position="244"/>
    </location>
</feature>
<comment type="similarity">
    <text evidence="1">Belongs to the NAD(P)-dependent epimerase/dehydratase family.</text>
</comment>
<dbReference type="InterPro" id="IPR036291">
    <property type="entry name" value="NAD(P)-bd_dom_sf"/>
</dbReference>
<protein>
    <submittedName>
        <fullName evidence="3">UDP-glucose 4-epimerase</fullName>
    </submittedName>
</protein>
<dbReference type="AlphaFoldDB" id="A0A017T036"/>
<evidence type="ECO:0000259" key="2">
    <source>
        <dbReference type="Pfam" id="PF01370"/>
    </source>
</evidence>
<dbReference type="Pfam" id="PF01370">
    <property type="entry name" value="Epimerase"/>
    <property type="match status" value="1"/>
</dbReference>
<dbReference type="Proteomes" id="UP000019678">
    <property type="component" value="Unassembled WGS sequence"/>
</dbReference>
<dbReference type="Gene3D" id="3.40.50.720">
    <property type="entry name" value="NAD(P)-binding Rossmann-like Domain"/>
    <property type="match status" value="1"/>
</dbReference>
<comment type="caution">
    <text evidence="3">The sequence shown here is derived from an EMBL/GenBank/DDBJ whole genome shotgun (WGS) entry which is preliminary data.</text>
</comment>
<evidence type="ECO:0000313" key="4">
    <source>
        <dbReference type="Proteomes" id="UP000019678"/>
    </source>
</evidence>
<organism evidence="3 4">
    <name type="scientific">Chondromyces apiculatus DSM 436</name>
    <dbReference type="NCBI Taxonomy" id="1192034"/>
    <lineage>
        <taxon>Bacteria</taxon>
        <taxon>Pseudomonadati</taxon>
        <taxon>Myxococcota</taxon>
        <taxon>Polyangia</taxon>
        <taxon>Polyangiales</taxon>
        <taxon>Polyangiaceae</taxon>
        <taxon>Chondromyces</taxon>
    </lineage>
</organism>
<evidence type="ECO:0000313" key="3">
    <source>
        <dbReference type="EMBL" id="EYF01926.1"/>
    </source>
</evidence>
<dbReference type="SUPFAM" id="SSF51735">
    <property type="entry name" value="NAD(P)-binding Rossmann-fold domains"/>
    <property type="match status" value="1"/>
</dbReference>
<dbReference type="InterPro" id="IPR001509">
    <property type="entry name" value="Epimerase_deHydtase"/>
</dbReference>
<dbReference type="EMBL" id="ASRX01000069">
    <property type="protein sequence ID" value="EYF01926.1"/>
    <property type="molecule type" value="Genomic_DNA"/>
</dbReference>
<sequence>MSTAIRTALVTGATGFIGAALCRKLSREGVRTVAVTRALTRASSATTPLAGLPGVTLVETPSFEVDPLREALRGVEADVVFHLAAYGVHPDQRDSELMIEGNVDLVARLLLATEGWPLRRFLHAGTCSEYAPAAEPDRLTEAHPLAPQSLYGAAKVAASVYGAAFARKLGVPFVTLRLFGVYGPGEGPHRLIPYLVQSLARVELPSLTGGAQARDMTYIDDVADAFLAAARAPELAPYEAYNLCSGVPVRIRDIALTVAELLGRKEADLGLGRRPYRSDEPMWLVGDGDRFQRATGWRPGVSLDEGLRRATLSALEAASAGSGTGAT</sequence>
<dbReference type="PRINTS" id="PR01713">
    <property type="entry name" value="NUCEPIMERASE"/>
</dbReference>
<dbReference type="RefSeq" id="WP_044248526.1">
    <property type="nucleotide sequence ID" value="NZ_ASRX01000069.1"/>
</dbReference>
<dbReference type="eggNOG" id="COG0451">
    <property type="taxonomic scope" value="Bacteria"/>
</dbReference>
<accession>A0A017T036</accession>